<dbReference type="EMBL" id="NKCI01000002">
    <property type="protein sequence ID" value="RSL73188.1"/>
    <property type="molecule type" value="Genomic_DNA"/>
</dbReference>
<evidence type="ECO:0000256" key="1">
    <source>
        <dbReference type="SAM" id="MobiDB-lite"/>
    </source>
</evidence>
<protein>
    <submittedName>
        <fullName evidence="2">Uncharacterized protein</fullName>
    </submittedName>
</protein>
<organism evidence="2 3">
    <name type="scientific">Fusarium duplospermum</name>
    <dbReference type="NCBI Taxonomy" id="1325734"/>
    <lineage>
        <taxon>Eukaryota</taxon>
        <taxon>Fungi</taxon>
        <taxon>Dikarya</taxon>
        <taxon>Ascomycota</taxon>
        <taxon>Pezizomycotina</taxon>
        <taxon>Sordariomycetes</taxon>
        <taxon>Hypocreomycetidae</taxon>
        <taxon>Hypocreales</taxon>
        <taxon>Nectriaceae</taxon>
        <taxon>Fusarium</taxon>
        <taxon>Fusarium solani species complex</taxon>
    </lineage>
</organism>
<accession>A0A428R6N2</accession>
<feature type="region of interest" description="Disordered" evidence="1">
    <location>
        <begin position="185"/>
        <end position="212"/>
    </location>
</feature>
<dbReference type="OrthoDB" id="4979898at2759"/>
<name>A0A428R6N2_9HYPO</name>
<proteinExistence type="predicted"/>
<evidence type="ECO:0000313" key="2">
    <source>
        <dbReference type="EMBL" id="RSL73188.1"/>
    </source>
</evidence>
<sequence>MCHKRTSFFTVCAHSLKLDTVSCEKNSWKSMLPMSRCIITREAELIRGWCAECQTIFRANSITSTVAKDFDPRSPEFISRYWAYKSQAGWVEPMDPTRFPRDLVECKGDIVCNTLNDTRYEVYALLRAIKVFGADRICIEKLNCVAPGPSDFPAIIEKACRLTLEWGMPDKEDEPSFHKISQFVAPNTKASERVEQDPKGKAPEQLAQEEVY</sequence>
<feature type="compositionally biased region" description="Basic and acidic residues" evidence="1">
    <location>
        <begin position="190"/>
        <end position="202"/>
    </location>
</feature>
<reference evidence="2 3" key="1">
    <citation type="submission" date="2017-06" db="EMBL/GenBank/DDBJ databases">
        <title>Comparative genomic analysis of Ambrosia Fusariam Clade fungi.</title>
        <authorList>
            <person name="Stajich J.E."/>
            <person name="Carrillo J."/>
            <person name="Kijimoto T."/>
            <person name="Eskalen A."/>
            <person name="O'Donnell K."/>
            <person name="Kasson M."/>
        </authorList>
    </citation>
    <scope>NUCLEOTIDE SEQUENCE [LARGE SCALE GENOMIC DNA]</scope>
    <source>
        <strain evidence="2 3">NRRL62584</strain>
    </source>
</reference>
<evidence type="ECO:0000313" key="3">
    <source>
        <dbReference type="Proteomes" id="UP000288168"/>
    </source>
</evidence>
<dbReference type="Proteomes" id="UP000288168">
    <property type="component" value="Unassembled WGS sequence"/>
</dbReference>
<comment type="caution">
    <text evidence="2">The sequence shown here is derived from an EMBL/GenBank/DDBJ whole genome shotgun (WGS) entry which is preliminary data.</text>
</comment>
<keyword evidence="3" id="KW-1185">Reference proteome</keyword>
<gene>
    <name evidence="2" type="ORF">CEP54_000468</name>
</gene>
<dbReference type="AlphaFoldDB" id="A0A428R6N2"/>